<dbReference type="Proteomes" id="UP000321577">
    <property type="component" value="Unassembled WGS sequence"/>
</dbReference>
<feature type="region of interest" description="Disordered" evidence="1">
    <location>
        <begin position="24"/>
        <end position="57"/>
    </location>
</feature>
<comment type="caution">
    <text evidence="2">The sequence shown here is derived from an EMBL/GenBank/DDBJ whole genome shotgun (WGS) entry which is preliminary data.</text>
</comment>
<organism evidence="2 3">
    <name type="scientific">Brevifollis gellanilyticus</name>
    <dbReference type="NCBI Taxonomy" id="748831"/>
    <lineage>
        <taxon>Bacteria</taxon>
        <taxon>Pseudomonadati</taxon>
        <taxon>Verrucomicrobiota</taxon>
        <taxon>Verrucomicrobiia</taxon>
        <taxon>Verrucomicrobiales</taxon>
        <taxon>Verrucomicrobiaceae</taxon>
    </lineage>
</organism>
<protein>
    <submittedName>
        <fullName evidence="2">Uncharacterized protein</fullName>
    </submittedName>
</protein>
<reference evidence="2 3" key="1">
    <citation type="submission" date="2019-07" db="EMBL/GenBank/DDBJ databases">
        <title>Whole genome shotgun sequence of Brevifollis gellanilyticus NBRC 108608.</title>
        <authorList>
            <person name="Hosoyama A."/>
            <person name="Uohara A."/>
            <person name="Ohji S."/>
            <person name="Ichikawa N."/>
        </authorList>
    </citation>
    <scope>NUCLEOTIDE SEQUENCE [LARGE SCALE GENOMIC DNA]</scope>
    <source>
        <strain evidence="2 3">NBRC 108608</strain>
    </source>
</reference>
<dbReference type="AlphaFoldDB" id="A0A512MAS6"/>
<evidence type="ECO:0000256" key="1">
    <source>
        <dbReference type="SAM" id="MobiDB-lite"/>
    </source>
</evidence>
<feature type="compositionally biased region" description="Basic and acidic residues" evidence="1">
    <location>
        <begin position="24"/>
        <end position="50"/>
    </location>
</feature>
<dbReference type="EMBL" id="BKAG01000022">
    <property type="protein sequence ID" value="GEP43828.1"/>
    <property type="molecule type" value="Genomic_DNA"/>
</dbReference>
<keyword evidence="3" id="KW-1185">Reference proteome</keyword>
<evidence type="ECO:0000313" key="2">
    <source>
        <dbReference type="EMBL" id="GEP43828.1"/>
    </source>
</evidence>
<evidence type="ECO:0000313" key="3">
    <source>
        <dbReference type="Proteomes" id="UP000321577"/>
    </source>
</evidence>
<sequence>MEDLIASVELPRSQGAGVMGVAGERELKGMDRSEIKRTDDGERQEPEGQKGRAGKSWCQAVGGWLADE</sequence>
<proteinExistence type="predicted"/>
<gene>
    <name evidence="2" type="ORF">BGE01nite_31190</name>
</gene>
<name>A0A512MAS6_9BACT</name>
<accession>A0A512MAS6</accession>